<keyword evidence="5 7" id="KW-0456">Lyase</keyword>
<dbReference type="PANTHER" id="PTHR30518">
    <property type="entry name" value="ENDOLYTIC MUREIN TRANSGLYCOSYLASE"/>
    <property type="match status" value="1"/>
</dbReference>
<comment type="function">
    <text evidence="7">Functions as a peptidoglycan terminase that cleaves nascent peptidoglycan strands endolytically to terminate their elongation.</text>
</comment>
<evidence type="ECO:0000256" key="1">
    <source>
        <dbReference type="ARBA" id="ARBA00022475"/>
    </source>
</evidence>
<dbReference type="Gene3D" id="3.30.1490.480">
    <property type="entry name" value="Endolytic murein transglycosylase"/>
    <property type="match status" value="1"/>
</dbReference>
<keyword evidence="2 7" id="KW-0812">Transmembrane</keyword>
<feature type="transmembrane region" description="Helical" evidence="7">
    <location>
        <begin position="27"/>
        <end position="48"/>
    </location>
</feature>
<protein>
    <recommendedName>
        <fullName evidence="7">Endolytic murein transglycosylase</fullName>
        <ecNumber evidence="7">4.2.2.29</ecNumber>
    </recommendedName>
    <alternativeName>
        <fullName evidence="7">Peptidoglycan lytic transglycosylase</fullName>
    </alternativeName>
    <alternativeName>
        <fullName evidence="7">Peptidoglycan polymerization terminase</fullName>
    </alternativeName>
</protein>
<evidence type="ECO:0000256" key="6">
    <source>
        <dbReference type="ARBA" id="ARBA00023316"/>
    </source>
</evidence>
<keyword evidence="1 7" id="KW-1003">Cell membrane</keyword>
<evidence type="ECO:0000313" key="9">
    <source>
        <dbReference type="Proteomes" id="UP000177785"/>
    </source>
</evidence>
<evidence type="ECO:0000256" key="3">
    <source>
        <dbReference type="ARBA" id="ARBA00022989"/>
    </source>
</evidence>
<dbReference type="STRING" id="1802115.A2756_01755"/>
<comment type="subcellular location">
    <subcellularLocation>
        <location evidence="7">Cell membrane</location>
        <topology evidence="7">Single-pass membrane protein</topology>
    </subcellularLocation>
</comment>
<dbReference type="NCBIfam" id="TIGR00247">
    <property type="entry name" value="endolytic transglycosylase MltG"/>
    <property type="match status" value="1"/>
</dbReference>
<dbReference type="AlphaFoldDB" id="A0A1G2G6L7"/>
<dbReference type="HAMAP" id="MF_02065">
    <property type="entry name" value="MltG"/>
    <property type="match status" value="1"/>
</dbReference>
<sequence length="368" mass="41488">MMGMSFEADTQIVAEGALYHHKNYKLFYARIGAGVVFVLGLAYALVFAPSQDVSVTVEVRPGESAREIARILKHEHIIRSEDIFLLYLWARGGTNSIRSGSYLFSGKYALSDVTYLLTSARRIELTIAVPEGSSLRGVASILEGADVVRASELWDITGVPASNLRHTGAHPTEAIGTFVTQYAFLKDKPTYATLEGYLFPDTYRIYKDADAREIVDRMLKNFQERLTQAGIFDKILQDKRNLYEVLTVASMLEEEARTYEDRRMIAGIIQNRIRANIPLQIDATLMYVTGRGTHLLTEEDLNLDSPYNTYEYKGLPIGPISSPGLESIRAALDPAKSDYLYYLSDKDGRIYYSKTFEEHKAKKLKYLN</sequence>
<keyword evidence="3 7" id="KW-1133">Transmembrane helix</keyword>
<proteinExistence type="inferred from homology"/>
<dbReference type="EC" id="4.2.2.29" evidence="7"/>
<evidence type="ECO:0000313" key="8">
    <source>
        <dbReference type="EMBL" id="OGZ45620.1"/>
    </source>
</evidence>
<reference evidence="8 9" key="1">
    <citation type="journal article" date="2016" name="Nat. Commun.">
        <title>Thousands of microbial genomes shed light on interconnected biogeochemical processes in an aquifer system.</title>
        <authorList>
            <person name="Anantharaman K."/>
            <person name="Brown C.T."/>
            <person name="Hug L.A."/>
            <person name="Sharon I."/>
            <person name="Castelle C.J."/>
            <person name="Probst A.J."/>
            <person name="Thomas B.C."/>
            <person name="Singh A."/>
            <person name="Wilkins M.J."/>
            <person name="Karaoz U."/>
            <person name="Brodie E.L."/>
            <person name="Williams K.H."/>
            <person name="Hubbard S.S."/>
            <person name="Banfield J.F."/>
        </authorList>
    </citation>
    <scope>NUCLEOTIDE SEQUENCE [LARGE SCALE GENOMIC DNA]</scope>
</reference>
<dbReference type="GO" id="GO:0009252">
    <property type="term" value="P:peptidoglycan biosynthetic process"/>
    <property type="evidence" value="ECO:0007669"/>
    <property type="project" value="UniProtKB-UniRule"/>
</dbReference>
<comment type="similarity">
    <text evidence="7">Belongs to the transglycosylase MltG family.</text>
</comment>
<dbReference type="GO" id="GO:0008932">
    <property type="term" value="F:lytic endotransglycosylase activity"/>
    <property type="evidence" value="ECO:0007669"/>
    <property type="project" value="UniProtKB-UniRule"/>
</dbReference>
<dbReference type="GO" id="GO:0005886">
    <property type="term" value="C:plasma membrane"/>
    <property type="evidence" value="ECO:0007669"/>
    <property type="project" value="UniProtKB-SubCell"/>
</dbReference>
<keyword evidence="6 7" id="KW-0961">Cell wall biogenesis/degradation</keyword>
<accession>A0A1G2G6L7</accession>
<evidence type="ECO:0000256" key="4">
    <source>
        <dbReference type="ARBA" id="ARBA00023136"/>
    </source>
</evidence>
<comment type="caution">
    <text evidence="8">The sequence shown here is derived from an EMBL/GenBank/DDBJ whole genome shotgun (WGS) entry which is preliminary data.</text>
</comment>
<keyword evidence="4 7" id="KW-0472">Membrane</keyword>
<dbReference type="Proteomes" id="UP000177785">
    <property type="component" value="Unassembled WGS sequence"/>
</dbReference>
<dbReference type="PANTHER" id="PTHR30518:SF2">
    <property type="entry name" value="ENDOLYTIC MUREIN TRANSGLYCOSYLASE"/>
    <property type="match status" value="1"/>
</dbReference>
<evidence type="ECO:0000256" key="2">
    <source>
        <dbReference type="ARBA" id="ARBA00022692"/>
    </source>
</evidence>
<dbReference type="Pfam" id="PF02618">
    <property type="entry name" value="YceG"/>
    <property type="match status" value="1"/>
</dbReference>
<dbReference type="InterPro" id="IPR003770">
    <property type="entry name" value="MLTG-like"/>
</dbReference>
<dbReference type="EMBL" id="MHNL01000005">
    <property type="protein sequence ID" value="OGZ45620.1"/>
    <property type="molecule type" value="Genomic_DNA"/>
</dbReference>
<evidence type="ECO:0000256" key="7">
    <source>
        <dbReference type="HAMAP-Rule" id="MF_02065"/>
    </source>
</evidence>
<evidence type="ECO:0000256" key="5">
    <source>
        <dbReference type="ARBA" id="ARBA00023239"/>
    </source>
</evidence>
<name>A0A1G2G6L7_9BACT</name>
<gene>
    <name evidence="7" type="primary">mltG</name>
    <name evidence="8" type="ORF">A2756_01755</name>
</gene>
<dbReference type="CDD" id="cd08010">
    <property type="entry name" value="MltG_like"/>
    <property type="match status" value="1"/>
</dbReference>
<organism evidence="8 9">
    <name type="scientific">Candidatus Ryanbacteria bacterium RIFCSPHIGHO2_01_FULL_48_27</name>
    <dbReference type="NCBI Taxonomy" id="1802115"/>
    <lineage>
        <taxon>Bacteria</taxon>
        <taxon>Candidatus Ryaniibacteriota</taxon>
    </lineage>
</organism>
<comment type="catalytic activity">
    <reaction evidence="7">
        <text>a peptidoglycan chain = a peptidoglycan chain with N-acetyl-1,6-anhydromuramyl-[peptide] at the reducing end + a peptidoglycan chain with N-acetylglucosamine at the non-reducing end.</text>
        <dbReference type="EC" id="4.2.2.29"/>
    </reaction>
</comment>
<dbReference type="GO" id="GO:0071555">
    <property type="term" value="P:cell wall organization"/>
    <property type="evidence" value="ECO:0007669"/>
    <property type="project" value="UniProtKB-KW"/>
</dbReference>
<feature type="site" description="Important for catalytic activity" evidence="7">
    <location>
        <position position="255"/>
    </location>
</feature>